<dbReference type="PANTHER" id="PTHR14963">
    <property type="entry name" value="RHO GTPASE ACTIVATING PROTEIN 18,19-RELATED"/>
    <property type="match status" value="1"/>
</dbReference>
<dbReference type="GO" id="GO:0005096">
    <property type="term" value="F:GTPase activator activity"/>
    <property type="evidence" value="ECO:0007669"/>
    <property type="project" value="UniProtKB-KW"/>
</dbReference>
<name>A0A146L0N9_LYGHE</name>
<evidence type="ECO:0000313" key="4">
    <source>
        <dbReference type="EMBL" id="JAQ00822.1"/>
    </source>
</evidence>
<feature type="compositionally biased region" description="Basic and acidic residues" evidence="2">
    <location>
        <begin position="574"/>
        <end position="586"/>
    </location>
</feature>
<dbReference type="SMART" id="SM00324">
    <property type="entry name" value="RhoGAP"/>
    <property type="match status" value="1"/>
</dbReference>
<sequence length="714" mass="79270">MNDINCEMSCDNSVSSNRSLAKRMRLEDPDQFQTLVRMHLSFVLHLTLSDTEADGTSDKPKIRPLKWGIAPFTRKLKNLTKETAKEDEPPGVPLTRSTVAQVNKLITYLTKEENIVQEGVFRRSGKLTRQQELKAALAKNGPVDLSSYSVHDVASVLKSILAELPEPLLTDMYYPAYCQIADLCSGDQSVNQSTRVLRSLQLLFLLLPRENRRLLKNLLRLLHLTASHEDSNRMSPQNIATLFTPHLLCSRKLSPEVFHSTAANLSCVVVFMINESTSTFGIPEALATDIHAYWEGKRKNTFLERSISEAKTVFSFTDRELSQREDAVNPTETALAQLYAHIQGLPESSHKKRLIKQFNKENGNGTPRTKSLGISIKKHIFSKNAKAKGYTDYLNLKNSGMSSSHHSLLNSPERKMPRTPLTAKLRLNLGSCSDQKRSPSVDDELGEDMTTDDSLSTTGSLTTTPPPSPVAPPPIATGNFDSPRRHWPTPDVLTSTPAVCPSANTPVGPPDDMSPITRSAQRMPKAMQVKLSPIVVEGRLGDGASNLLKPPHHHDARTRSDDNAEEQETCGCSERLKPLPARKLDLGDEGPILGTQSGNAIRKQAKIGRREDGGCGKREWEHGGEWGGLADVTVQGLPFQPQRPHRLSRRSQLLIPNGGFRPLVIRRRHRCPALGLTPVLPRRGVSIIDQEFWHPPKEGPLLGRCSDEWEEVRA</sequence>
<dbReference type="InterPro" id="IPR008936">
    <property type="entry name" value="Rho_GTPase_activation_prot"/>
</dbReference>
<dbReference type="GO" id="GO:0005737">
    <property type="term" value="C:cytoplasm"/>
    <property type="evidence" value="ECO:0007669"/>
    <property type="project" value="TreeGrafter"/>
</dbReference>
<dbReference type="SUPFAM" id="SSF48350">
    <property type="entry name" value="GTPase activation domain, GAP"/>
    <property type="match status" value="1"/>
</dbReference>
<keyword evidence="1" id="KW-0343">GTPase activation</keyword>
<proteinExistence type="predicted"/>
<feature type="compositionally biased region" description="Pro residues" evidence="2">
    <location>
        <begin position="464"/>
        <end position="475"/>
    </location>
</feature>
<dbReference type="GO" id="GO:0051056">
    <property type="term" value="P:regulation of small GTPase mediated signal transduction"/>
    <property type="evidence" value="ECO:0007669"/>
    <property type="project" value="TreeGrafter"/>
</dbReference>
<gene>
    <name evidence="4" type="primary">ARHGAP19_0</name>
    <name evidence="4" type="ORF">g.77553</name>
</gene>
<feature type="region of interest" description="Disordered" evidence="2">
    <location>
        <begin position="543"/>
        <end position="616"/>
    </location>
</feature>
<dbReference type="EMBL" id="GDHC01017807">
    <property type="protein sequence ID" value="JAQ00822.1"/>
    <property type="molecule type" value="Transcribed_RNA"/>
</dbReference>
<dbReference type="Pfam" id="PF00620">
    <property type="entry name" value="RhoGAP"/>
    <property type="match status" value="1"/>
</dbReference>
<feature type="compositionally biased region" description="Acidic residues" evidence="2">
    <location>
        <begin position="441"/>
        <end position="451"/>
    </location>
</feature>
<evidence type="ECO:0000259" key="3">
    <source>
        <dbReference type="PROSITE" id="PS50238"/>
    </source>
</evidence>
<dbReference type="PROSITE" id="PS50238">
    <property type="entry name" value="RHOGAP"/>
    <property type="match status" value="1"/>
</dbReference>
<protein>
    <submittedName>
        <fullName evidence="4">Rho GTPase-activating protein 19</fullName>
    </submittedName>
</protein>
<feature type="compositionally biased region" description="Low complexity" evidence="2">
    <location>
        <begin position="452"/>
        <end position="463"/>
    </location>
</feature>
<dbReference type="InterPro" id="IPR000198">
    <property type="entry name" value="RhoGAP_dom"/>
</dbReference>
<evidence type="ECO:0000256" key="2">
    <source>
        <dbReference type="SAM" id="MobiDB-lite"/>
    </source>
</evidence>
<feature type="region of interest" description="Disordered" evidence="2">
    <location>
        <begin position="428"/>
        <end position="479"/>
    </location>
</feature>
<accession>A0A146L0N9</accession>
<dbReference type="GO" id="GO:0007165">
    <property type="term" value="P:signal transduction"/>
    <property type="evidence" value="ECO:0007669"/>
    <property type="project" value="InterPro"/>
</dbReference>
<dbReference type="PANTHER" id="PTHR14963:SF7">
    <property type="entry name" value="RHO GTPASE-ACTIVATING PROTEIN 19"/>
    <property type="match status" value="1"/>
</dbReference>
<evidence type="ECO:0000256" key="1">
    <source>
        <dbReference type="ARBA" id="ARBA00022468"/>
    </source>
</evidence>
<dbReference type="AlphaFoldDB" id="A0A146L0N9"/>
<reference evidence="4" key="1">
    <citation type="journal article" date="2016" name="Gigascience">
        <title>De novo construction of an expanded transcriptome assembly for the western tarnished plant bug, Lygus hesperus.</title>
        <authorList>
            <person name="Tassone E.E."/>
            <person name="Geib S.M."/>
            <person name="Hall B."/>
            <person name="Fabrick J.A."/>
            <person name="Brent C.S."/>
            <person name="Hull J.J."/>
        </authorList>
    </citation>
    <scope>NUCLEOTIDE SEQUENCE</scope>
</reference>
<organism evidence="4">
    <name type="scientific">Lygus hesperus</name>
    <name type="common">Western plant bug</name>
    <dbReference type="NCBI Taxonomy" id="30085"/>
    <lineage>
        <taxon>Eukaryota</taxon>
        <taxon>Metazoa</taxon>
        <taxon>Ecdysozoa</taxon>
        <taxon>Arthropoda</taxon>
        <taxon>Hexapoda</taxon>
        <taxon>Insecta</taxon>
        <taxon>Pterygota</taxon>
        <taxon>Neoptera</taxon>
        <taxon>Paraneoptera</taxon>
        <taxon>Hemiptera</taxon>
        <taxon>Heteroptera</taxon>
        <taxon>Panheteroptera</taxon>
        <taxon>Cimicomorpha</taxon>
        <taxon>Miridae</taxon>
        <taxon>Mirini</taxon>
        <taxon>Lygus</taxon>
    </lineage>
</organism>
<dbReference type="Gene3D" id="1.10.555.10">
    <property type="entry name" value="Rho GTPase activation protein"/>
    <property type="match status" value="1"/>
</dbReference>
<feature type="domain" description="Rho-GAP" evidence="3">
    <location>
        <begin position="92"/>
        <end position="280"/>
    </location>
</feature>